<dbReference type="CDD" id="cd00616">
    <property type="entry name" value="AHBA_syn"/>
    <property type="match status" value="1"/>
</dbReference>
<dbReference type="Proteomes" id="UP000798808">
    <property type="component" value="Unassembled WGS sequence"/>
</dbReference>
<accession>A0ABW9RI89</accession>
<protein>
    <submittedName>
        <fullName evidence="4">DegT/DnrJ/EryC1/StrS family aminotransferase</fullName>
    </submittedName>
</protein>
<dbReference type="InterPro" id="IPR015424">
    <property type="entry name" value="PyrdxlP-dep_Trfase"/>
</dbReference>
<dbReference type="PIRSF" id="PIRSF000390">
    <property type="entry name" value="PLP_StrS"/>
    <property type="match status" value="1"/>
</dbReference>
<dbReference type="PANTHER" id="PTHR30244:SF36">
    <property type="entry name" value="3-OXO-GLUCOSE-6-PHOSPHATE:GLUTAMATE AMINOTRANSFERASE"/>
    <property type="match status" value="1"/>
</dbReference>
<evidence type="ECO:0000313" key="4">
    <source>
        <dbReference type="EMBL" id="MTI23706.1"/>
    </source>
</evidence>
<sequence length="366" mass="40688">MKVPFFDLKRQYDHLRNDVNAAVHEVLNGGSFIGGKEVEGFESSFAEYTQTSHCIACGNGTDALELALRALDIGPGDEVIIPAFTFVGDAEVISLVGATVVLVDILSTEYTLDPSKLEAAINDKTKAIICTHLYGLPCRMDQIMTIAKKHGIKVVEDCAQAHGASLAGKPVGSLGDIAAFSFYPTKNLGAYGDAGAIVTNNDRLAEKVRLLANHGQISKNEHIVVGRNSRMDVMQATVLNVKLKYLDEWNRRRRQTAQIYSQELQSKSIIKPQVYENAYHVYHLYVVRSNNRNALQGYLKTQGVVTEIHYPKAIHQLEAFRHLQVTDKQYPVAEEIAASVLSLPVFPELKEDEIRWVVRSLNYFTL</sequence>
<comment type="caution">
    <text evidence="4">The sequence shown here is derived from an EMBL/GenBank/DDBJ whole genome shotgun (WGS) entry which is preliminary data.</text>
</comment>
<keyword evidence="1 3" id="KW-0663">Pyridoxal phosphate</keyword>
<dbReference type="Gene3D" id="3.90.1150.10">
    <property type="entry name" value="Aspartate Aminotransferase, domain 1"/>
    <property type="match status" value="1"/>
</dbReference>
<organism evidence="4 5">
    <name type="scientific">Fulvivirga kasyanovii</name>
    <dbReference type="NCBI Taxonomy" id="396812"/>
    <lineage>
        <taxon>Bacteria</taxon>
        <taxon>Pseudomonadati</taxon>
        <taxon>Bacteroidota</taxon>
        <taxon>Cytophagia</taxon>
        <taxon>Cytophagales</taxon>
        <taxon>Fulvivirgaceae</taxon>
        <taxon>Fulvivirga</taxon>
    </lineage>
</organism>
<dbReference type="InterPro" id="IPR015422">
    <property type="entry name" value="PyrdxlP-dep_Trfase_small"/>
</dbReference>
<dbReference type="InterPro" id="IPR000653">
    <property type="entry name" value="DegT/StrS_aminotransferase"/>
</dbReference>
<evidence type="ECO:0000256" key="1">
    <source>
        <dbReference type="ARBA" id="ARBA00022898"/>
    </source>
</evidence>
<reference evidence="4 5" key="1">
    <citation type="submission" date="2019-02" db="EMBL/GenBank/DDBJ databases">
        <authorList>
            <person name="Goldberg S.R."/>
            <person name="Haltli B.A."/>
            <person name="Correa H."/>
            <person name="Russell K.G."/>
        </authorList>
    </citation>
    <scope>NUCLEOTIDE SEQUENCE [LARGE SCALE GENOMIC DNA]</scope>
    <source>
        <strain evidence="4 5">JCM 16186</strain>
    </source>
</reference>
<dbReference type="Pfam" id="PF01041">
    <property type="entry name" value="DegT_DnrJ_EryC1"/>
    <property type="match status" value="1"/>
</dbReference>
<gene>
    <name evidence="4" type="ORF">E1163_01945</name>
</gene>
<dbReference type="PANTHER" id="PTHR30244">
    <property type="entry name" value="TRANSAMINASE"/>
    <property type="match status" value="1"/>
</dbReference>
<keyword evidence="4" id="KW-0032">Aminotransferase</keyword>
<dbReference type="RefSeq" id="WP_155168922.1">
    <property type="nucleotide sequence ID" value="NZ_BAAAFL010000008.1"/>
</dbReference>
<dbReference type="SUPFAM" id="SSF53383">
    <property type="entry name" value="PLP-dependent transferases"/>
    <property type="match status" value="1"/>
</dbReference>
<keyword evidence="4" id="KW-0808">Transferase</keyword>
<dbReference type="InterPro" id="IPR015421">
    <property type="entry name" value="PyrdxlP-dep_Trfase_major"/>
</dbReference>
<dbReference type="Gene3D" id="3.40.640.10">
    <property type="entry name" value="Type I PLP-dependent aspartate aminotransferase-like (Major domain)"/>
    <property type="match status" value="1"/>
</dbReference>
<evidence type="ECO:0000256" key="2">
    <source>
        <dbReference type="ARBA" id="ARBA00037999"/>
    </source>
</evidence>
<evidence type="ECO:0000256" key="3">
    <source>
        <dbReference type="RuleBase" id="RU004508"/>
    </source>
</evidence>
<keyword evidence="5" id="KW-1185">Reference proteome</keyword>
<dbReference type="EMBL" id="SMLW01000282">
    <property type="protein sequence ID" value="MTI23706.1"/>
    <property type="molecule type" value="Genomic_DNA"/>
</dbReference>
<proteinExistence type="inferred from homology"/>
<evidence type="ECO:0000313" key="5">
    <source>
        <dbReference type="Proteomes" id="UP000798808"/>
    </source>
</evidence>
<dbReference type="GO" id="GO:0008483">
    <property type="term" value="F:transaminase activity"/>
    <property type="evidence" value="ECO:0007669"/>
    <property type="project" value="UniProtKB-KW"/>
</dbReference>
<name>A0ABW9RI89_9BACT</name>
<comment type="similarity">
    <text evidence="2 3">Belongs to the DegT/DnrJ/EryC1 family.</text>
</comment>